<gene>
    <name evidence="2" type="ORF">DPM19_02920</name>
</gene>
<keyword evidence="3" id="KW-1185">Reference proteome</keyword>
<dbReference type="Proteomes" id="UP000251891">
    <property type="component" value="Unassembled WGS sequence"/>
</dbReference>
<dbReference type="EMBL" id="QLYX01000001">
    <property type="protein sequence ID" value="RAY17127.1"/>
    <property type="molecule type" value="Genomic_DNA"/>
</dbReference>
<name>A0A365HDG4_9ACTN</name>
<dbReference type="AlphaFoldDB" id="A0A365HDG4"/>
<comment type="caution">
    <text evidence="2">The sequence shown here is derived from an EMBL/GenBank/DDBJ whole genome shotgun (WGS) entry which is preliminary data.</text>
</comment>
<accession>A0A365HDG4</accession>
<evidence type="ECO:0000313" key="2">
    <source>
        <dbReference type="EMBL" id="RAY17127.1"/>
    </source>
</evidence>
<organism evidence="2 3">
    <name type="scientific">Actinomadura craniellae</name>
    <dbReference type="NCBI Taxonomy" id="2231787"/>
    <lineage>
        <taxon>Bacteria</taxon>
        <taxon>Bacillati</taxon>
        <taxon>Actinomycetota</taxon>
        <taxon>Actinomycetes</taxon>
        <taxon>Streptosporangiales</taxon>
        <taxon>Thermomonosporaceae</taxon>
        <taxon>Actinomadura</taxon>
    </lineage>
</organism>
<evidence type="ECO:0000313" key="3">
    <source>
        <dbReference type="Proteomes" id="UP000251891"/>
    </source>
</evidence>
<feature type="domain" description="DUF397" evidence="1">
    <location>
        <begin position="7"/>
        <end position="60"/>
    </location>
</feature>
<dbReference type="InterPro" id="IPR007278">
    <property type="entry name" value="DUF397"/>
</dbReference>
<protein>
    <submittedName>
        <fullName evidence="2">DUF397 domain-containing protein</fullName>
    </submittedName>
</protein>
<sequence>MTAQYSSWRKSHHSDPNDHCVELALSSRGTIGVRDSKAGDTGPILEFSCSDWAAFVHALRQD</sequence>
<dbReference type="Pfam" id="PF04149">
    <property type="entry name" value="DUF397"/>
    <property type="match status" value="1"/>
</dbReference>
<dbReference type="RefSeq" id="WP_111863182.1">
    <property type="nucleotide sequence ID" value="NZ_QLYX01000001.1"/>
</dbReference>
<reference evidence="2 3" key="1">
    <citation type="submission" date="2018-06" db="EMBL/GenBank/DDBJ databases">
        <title>Actinomadura craniellae sp. nov. isolated from marine sponge Craniella sp.</title>
        <authorList>
            <person name="Li L."/>
            <person name="Xu Q.H."/>
            <person name="Lin H.W."/>
            <person name="Lu Y.H."/>
        </authorList>
    </citation>
    <scope>NUCLEOTIDE SEQUENCE [LARGE SCALE GENOMIC DNA]</scope>
    <source>
        <strain evidence="2 3">LHW63021</strain>
    </source>
</reference>
<dbReference type="OrthoDB" id="3482373at2"/>
<evidence type="ECO:0000259" key="1">
    <source>
        <dbReference type="Pfam" id="PF04149"/>
    </source>
</evidence>
<proteinExistence type="predicted"/>